<evidence type="ECO:0000256" key="3">
    <source>
        <dbReference type="ARBA" id="ARBA00022515"/>
    </source>
</evidence>
<dbReference type="GO" id="GO:0046872">
    <property type="term" value="F:metal ion binding"/>
    <property type="evidence" value="ECO:0007669"/>
    <property type="project" value="UniProtKB-KW"/>
</dbReference>
<evidence type="ECO:0000256" key="1">
    <source>
        <dbReference type="ARBA" id="ARBA00009762"/>
    </source>
</evidence>
<keyword evidence="4 10" id="KW-0808">Transferase</keyword>
<evidence type="ECO:0000256" key="8">
    <source>
        <dbReference type="ARBA" id="ARBA00022842"/>
    </source>
</evidence>
<dbReference type="Pfam" id="PF01896">
    <property type="entry name" value="DNA_primase_S"/>
    <property type="match status" value="1"/>
</dbReference>
<keyword evidence="12" id="KW-1185">Reference proteome</keyword>
<protein>
    <recommendedName>
        <fullName evidence="10">DNA primase</fullName>
        <ecNumber evidence="10">2.7.7.-</ecNumber>
    </recommendedName>
</protein>
<keyword evidence="3 10" id="KW-0639">Primosome</keyword>
<dbReference type="CDD" id="cd04860">
    <property type="entry name" value="AE_Prim_S"/>
    <property type="match status" value="1"/>
</dbReference>
<dbReference type="InterPro" id="IPR014052">
    <property type="entry name" value="DNA_primase_ssu_euk/arc"/>
</dbReference>
<dbReference type="AlphaFoldDB" id="A0AA35TPP7"/>
<evidence type="ECO:0000256" key="9">
    <source>
        <dbReference type="ARBA" id="ARBA00023163"/>
    </source>
</evidence>
<dbReference type="Proteomes" id="UP001174909">
    <property type="component" value="Unassembled WGS sequence"/>
</dbReference>
<evidence type="ECO:0000256" key="2">
    <source>
        <dbReference type="ARBA" id="ARBA00022478"/>
    </source>
</evidence>
<accession>A0AA35TPP7</accession>
<dbReference type="GO" id="GO:0006269">
    <property type="term" value="P:DNA replication, synthesis of primer"/>
    <property type="evidence" value="ECO:0007669"/>
    <property type="project" value="UniProtKB-KW"/>
</dbReference>
<evidence type="ECO:0000313" key="12">
    <source>
        <dbReference type="Proteomes" id="UP001174909"/>
    </source>
</evidence>
<keyword evidence="5" id="KW-0548">Nucleotidyltransferase</keyword>
<dbReference type="InterPro" id="IPR023639">
    <property type="entry name" value="DNA_primase_ssu_PriS"/>
</dbReference>
<gene>
    <name evidence="11" type="ORF">GBAR_LOCUS27858</name>
</gene>
<evidence type="ECO:0000313" key="11">
    <source>
        <dbReference type="EMBL" id="CAI8050796.1"/>
    </source>
</evidence>
<dbReference type="GO" id="GO:0003899">
    <property type="term" value="F:DNA-directed RNA polymerase activity"/>
    <property type="evidence" value="ECO:0007669"/>
    <property type="project" value="InterPro"/>
</dbReference>
<dbReference type="GO" id="GO:0005658">
    <property type="term" value="C:alpha DNA polymerase:primase complex"/>
    <property type="evidence" value="ECO:0007669"/>
    <property type="project" value="UniProtKB-ARBA"/>
</dbReference>
<reference evidence="11" key="1">
    <citation type="submission" date="2023-03" db="EMBL/GenBank/DDBJ databases">
        <authorList>
            <person name="Steffen K."/>
            <person name="Cardenas P."/>
        </authorList>
    </citation>
    <scope>NUCLEOTIDE SEQUENCE</scope>
</reference>
<sequence>MNEDDAALLEGLFKRYYFENVGRIHVPHKMGRREFGYQRFNGGMNRHLAMRDDGALRVMLVSNSPSDVYCSNAYYSFPDLPMNEKDWKGADLIFDIDAKDLNLECRAGHTVYRCSDCMAVSRDASACRACGSARLDSKSVACRDCIDASKKEVRKLEDILVRDFGIPEGSIRVYFSGNEGFHVHAYAPHFEQLNSRERGELVDYIRFNGAVPERFGMTRRQPKRDLQKTLPELGDAGWAGRVAKGIFVNKTGRKRFISQIDGDAYDSYQRSLREIAGTIGARIDPQVTTDVHRIFRMPDSLNGKSGMAKVPCGDLDSFDPHVDACVLDDGPVTVTARCPVAFRLKGHAFGPYDSEQVTVPGYAAAYMLCKGLATSSGA</sequence>
<name>A0AA35TPP7_GEOBA</name>
<dbReference type="HAMAP" id="MF_00700">
    <property type="entry name" value="DNA_primase_sml_arc"/>
    <property type="match status" value="1"/>
</dbReference>
<dbReference type="InterPro" id="IPR002755">
    <property type="entry name" value="DNA_primase_S"/>
</dbReference>
<dbReference type="EMBL" id="CASHTH010003886">
    <property type="protein sequence ID" value="CAI8050796.1"/>
    <property type="molecule type" value="Genomic_DNA"/>
</dbReference>
<keyword evidence="8" id="KW-0460">Magnesium</keyword>
<proteinExistence type="inferred from homology"/>
<evidence type="ECO:0000256" key="10">
    <source>
        <dbReference type="RuleBase" id="RU003514"/>
    </source>
</evidence>
<comment type="similarity">
    <text evidence="1 10">Belongs to the eukaryotic-type primase small subunit family.</text>
</comment>
<evidence type="ECO:0000256" key="5">
    <source>
        <dbReference type="ARBA" id="ARBA00022695"/>
    </source>
</evidence>
<evidence type="ECO:0000256" key="6">
    <source>
        <dbReference type="ARBA" id="ARBA00022705"/>
    </source>
</evidence>
<comment type="caution">
    <text evidence="11">The sequence shown here is derived from an EMBL/GenBank/DDBJ whole genome shotgun (WGS) entry which is preliminary data.</text>
</comment>
<keyword evidence="9" id="KW-0804">Transcription</keyword>
<evidence type="ECO:0000256" key="4">
    <source>
        <dbReference type="ARBA" id="ARBA00022679"/>
    </source>
</evidence>
<keyword evidence="2 10" id="KW-0240">DNA-directed RNA polymerase</keyword>
<dbReference type="EC" id="2.7.7.-" evidence="10"/>
<organism evidence="11 12">
    <name type="scientific">Geodia barretti</name>
    <name type="common">Barrett's horny sponge</name>
    <dbReference type="NCBI Taxonomy" id="519541"/>
    <lineage>
        <taxon>Eukaryota</taxon>
        <taxon>Metazoa</taxon>
        <taxon>Porifera</taxon>
        <taxon>Demospongiae</taxon>
        <taxon>Heteroscleromorpha</taxon>
        <taxon>Tetractinellida</taxon>
        <taxon>Astrophorina</taxon>
        <taxon>Geodiidae</taxon>
        <taxon>Geodia</taxon>
    </lineage>
</organism>
<keyword evidence="6 10" id="KW-0235">DNA replication</keyword>
<dbReference type="SUPFAM" id="SSF56747">
    <property type="entry name" value="Prim-pol domain"/>
    <property type="match status" value="1"/>
</dbReference>
<dbReference type="PANTHER" id="PTHR10536">
    <property type="entry name" value="DNA PRIMASE SMALL SUBUNIT"/>
    <property type="match status" value="1"/>
</dbReference>
<evidence type="ECO:0000256" key="7">
    <source>
        <dbReference type="ARBA" id="ARBA00022723"/>
    </source>
</evidence>
<keyword evidence="7" id="KW-0479">Metal-binding</keyword>
<dbReference type="Gene3D" id="3.90.920.10">
    <property type="entry name" value="DNA primase, PRIM domain"/>
    <property type="match status" value="1"/>
</dbReference>